<dbReference type="Proteomes" id="UP000003412">
    <property type="component" value="Chromosome"/>
</dbReference>
<reference evidence="1 2" key="1">
    <citation type="journal article" date="2010" name="Microbiol. Resour. Announc.">
        <title>Comparative genomics of the bacterial genus Listeria: Genome evolution is characterized by limited gene acquisition and limited gene loss.</title>
        <authorList>
            <person name="den Bakker H.C."/>
            <person name="Cummings C.A."/>
            <person name="Ferreira V."/>
            <person name="Vatta P."/>
            <person name="Orsi R.H."/>
            <person name="Degoricija L."/>
            <person name="Barker M."/>
            <person name="Petrauskene O."/>
            <person name="Furtado M.R."/>
            <person name="Wiedmann M."/>
        </authorList>
    </citation>
    <scope>NUCLEOTIDE SEQUENCE [LARGE SCALE GENOMIC DNA]</scope>
    <source>
        <strain evidence="1 2">FSL S4-120</strain>
    </source>
</reference>
<accession>A0ABN0C0M9</accession>
<evidence type="ECO:0000313" key="2">
    <source>
        <dbReference type="Proteomes" id="UP000003412"/>
    </source>
</evidence>
<proteinExistence type="predicted"/>
<protein>
    <submittedName>
        <fullName evidence="1">Uncharacterized protein</fullName>
    </submittedName>
</protein>
<comment type="caution">
    <text evidence="1">The sequence shown here is derived from an EMBL/GenBank/DDBJ whole genome shotgun (WGS) entry which is preliminary data.</text>
</comment>
<dbReference type="EMBL" id="ADXF01000181">
    <property type="protein sequence ID" value="EFR89032.1"/>
    <property type="molecule type" value="Genomic_DNA"/>
</dbReference>
<name>A0ABN0C0M9_9LIST</name>
<gene>
    <name evidence="1" type="ORF">NT05LM_0314</name>
</gene>
<sequence length="48" mass="5834">MKWHCLADFKRFFVKQDKAQTIFYQKVKKNIIKLADSNRQMPDLLISF</sequence>
<organism evidence="1 2">
    <name type="scientific">Listeria marthii FSL S4-120</name>
    <dbReference type="NCBI Taxonomy" id="702457"/>
    <lineage>
        <taxon>Bacteria</taxon>
        <taxon>Bacillati</taxon>
        <taxon>Bacillota</taxon>
        <taxon>Bacilli</taxon>
        <taxon>Bacillales</taxon>
        <taxon>Listeriaceae</taxon>
        <taxon>Listeria</taxon>
    </lineage>
</organism>
<keyword evidence="2" id="KW-1185">Reference proteome</keyword>
<evidence type="ECO:0000313" key="1">
    <source>
        <dbReference type="EMBL" id="EFR89032.1"/>
    </source>
</evidence>